<organism evidence="2 3">
    <name type="scientific">Anaeromyxobacter diazotrophicus</name>
    <dbReference type="NCBI Taxonomy" id="2590199"/>
    <lineage>
        <taxon>Bacteria</taxon>
        <taxon>Pseudomonadati</taxon>
        <taxon>Myxococcota</taxon>
        <taxon>Myxococcia</taxon>
        <taxon>Myxococcales</taxon>
        <taxon>Cystobacterineae</taxon>
        <taxon>Anaeromyxobacteraceae</taxon>
        <taxon>Anaeromyxobacter</taxon>
    </lineage>
</organism>
<dbReference type="AlphaFoldDB" id="A0A7I9VL45"/>
<dbReference type="EMBL" id="BJTG01000003">
    <property type="protein sequence ID" value="GEJ56908.1"/>
    <property type="molecule type" value="Genomic_DNA"/>
</dbReference>
<feature type="domain" description="PatA-like N-terminal" evidence="1">
    <location>
        <begin position="61"/>
        <end position="213"/>
    </location>
</feature>
<reference evidence="3" key="1">
    <citation type="journal article" date="2020" name="Appl. Environ. Microbiol.">
        <title>Diazotrophic Anaeromyxobacter Isolates from Soils.</title>
        <authorList>
            <person name="Masuda Y."/>
            <person name="Yamanaka H."/>
            <person name="Xu Z.X."/>
            <person name="Shiratori Y."/>
            <person name="Aono T."/>
            <person name="Amachi S."/>
            <person name="Senoo K."/>
            <person name="Itoh H."/>
        </authorList>
    </citation>
    <scope>NUCLEOTIDE SEQUENCE [LARGE SCALE GENOMIC DNA]</scope>
    <source>
        <strain evidence="3">R267</strain>
    </source>
</reference>
<evidence type="ECO:0000313" key="3">
    <source>
        <dbReference type="Proteomes" id="UP000503640"/>
    </source>
</evidence>
<dbReference type="InterPro" id="IPR025497">
    <property type="entry name" value="PatA-like_N"/>
</dbReference>
<keyword evidence="3" id="KW-1185">Reference proteome</keyword>
<gene>
    <name evidence="2" type="ORF">AMYX_16490</name>
</gene>
<dbReference type="RefSeq" id="WP_176064373.1">
    <property type="nucleotide sequence ID" value="NZ_BJTG01000003.1"/>
</dbReference>
<protein>
    <recommendedName>
        <fullName evidence="1">PatA-like N-terminal domain-containing protein</fullName>
    </recommendedName>
</protein>
<evidence type="ECO:0000313" key="2">
    <source>
        <dbReference type="EMBL" id="GEJ56908.1"/>
    </source>
</evidence>
<dbReference type="Proteomes" id="UP000503640">
    <property type="component" value="Unassembled WGS sequence"/>
</dbReference>
<accession>A0A7I9VL45</accession>
<proteinExistence type="predicted"/>
<sequence>MPLHVDIDAHGRIVPQDDQARRLLADRAGRFELLPSAPDLLLGRRTPAAGGASQRPRCVLAGDLAAFPIADFIAFVHQSRLSGLLRVAAAGGDRTVVFREGEVRGAHSQAAGERLGEIAVRLGYLRPAGLEQALRAAAGPAGLGKALVDGGLVSAPDLWKCLHEQVAAVFHAILLSREGVFTLLDEEAPELGTPLSVNTQSLLMDGIRRIDELSLFRARIPGPEAFLRRREPKVPITLQPVERELLGLVDGRRTVAEVAQRAHLSPFDATKVLYHLAEAGYLEASAQPLGARGQSPDERAGAIGEGMAGILREVAVAVEAAGGREPFLAAVRAFLADPAGRFAFAWTGIAPARDGAVDPAAVRANVEAARVSDDDGDRLTVLFDALHELVLFYLFQSGELLARAEDERLGREVKERFEALAELR</sequence>
<dbReference type="PANTHER" id="PTHR36304:SF4">
    <property type="entry name" value="DUF4388 DOMAIN-CONTAINING PROTEIN"/>
    <property type="match status" value="1"/>
</dbReference>
<evidence type="ECO:0000259" key="1">
    <source>
        <dbReference type="Pfam" id="PF14332"/>
    </source>
</evidence>
<dbReference type="PANTHER" id="PTHR36304">
    <property type="entry name" value="DOMAIN GTPASE-ACTIVATING PROTEIN, PUTATIVE-RELATED-RELATED"/>
    <property type="match status" value="1"/>
</dbReference>
<comment type="caution">
    <text evidence="2">The sequence shown here is derived from an EMBL/GenBank/DDBJ whole genome shotgun (WGS) entry which is preliminary data.</text>
</comment>
<dbReference type="Pfam" id="PF14332">
    <property type="entry name" value="DUF4388"/>
    <property type="match status" value="1"/>
</dbReference>
<name>A0A7I9VL45_9BACT</name>